<sequence>MLKQSVICKNIGNLLLMTSGTNNSSQQPSQQQQHVYLLLRIKVLNLQQPPLEDSNIH</sequence>
<name>A0A1I8BJY7_MELHA</name>
<accession>A0A1I8BJY7</accession>
<proteinExistence type="predicted"/>
<keyword evidence="1" id="KW-1185">Reference proteome</keyword>
<dbReference type="Proteomes" id="UP000095281">
    <property type="component" value="Unplaced"/>
</dbReference>
<protein>
    <submittedName>
        <fullName evidence="2">Uncharacterized protein</fullName>
    </submittedName>
</protein>
<organism evidence="1 2">
    <name type="scientific">Meloidogyne hapla</name>
    <name type="common">Root-knot nematode worm</name>
    <dbReference type="NCBI Taxonomy" id="6305"/>
    <lineage>
        <taxon>Eukaryota</taxon>
        <taxon>Metazoa</taxon>
        <taxon>Ecdysozoa</taxon>
        <taxon>Nematoda</taxon>
        <taxon>Chromadorea</taxon>
        <taxon>Rhabditida</taxon>
        <taxon>Tylenchina</taxon>
        <taxon>Tylenchomorpha</taxon>
        <taxon>Tylenchoidea</taxon>
        <taxon>Meloidogynidae</taxon>
        <taxon>Meloidogyninae</taxon>
        <taxon>Meloidogyne</taxon>
    </lineage>
</organism>
<reference evidence="2" key="1">
    <citation type="submission" date="2016-11" db="UniProtKB">
        <authorList>
            <consortium name="WormBaseParasite"/>
        </authorList>
    </citation>
    <scope>IDENTIFICATION</scope>
</reference>
<evidence type="ECO:0000313" key="1">
    <source>
        <dbReference type="Proteomes" id="UP000095281"/>
    </source>
</evidence>
<evidence type="ECO:0000313" key="2">
    <source>
        <dbReference type="WBParaSite" id="MhA1_Contig26.frz3.gene26"/>
    </source>
</evidence>
<dbReference type="AlphaFoldDB" id="A0A1I8BJY7"/>
<dbReference type="WBParaSite" id="MhA1_Contig26.frz3.gene26">
    <property type="protein sequence ID" value="MhA1_Contig26.frz3.gene26"/>
    <property type="gene ID" value="MhA1_Contig26.frz3.gene26"/>
</dbReference>